<keyword evidence="2" id="KW-1185">Reference proteome</keyword>
<sequence>MTQNHETAVTCSTVSQLFAAPGQSMLHGIGMAVVSGSP</sequence>
<proteinExistence type="predicted"/>
<organism evidence="1 2">
    <name type="scientific">Chlorobaculum tepidum (strain ATCC 49652 / DSM 12025 / NBRC 103806 / TLS)</name>
    <name type="common">Chlorobium tepidum</name>
    <dbReference type="NCBI Taxonomy" id="194439"/>
    <lineage>
        <taxon>Bacteria</taxon>
        <taxon>Pseudomonadati</taxon>
        <taxon>Chlorobiota</taxon>
        <taxon>Chlorobiia</taxon>
        <taxon>Chlorobiales</taxon>
        <taxon>Chlorobiaceae</taxon>
        <taxon>Chlorobaculum</taxon>
    </lineage>
</organism>
<dbReference type="EMBL" id="AE006470">
    <property type="protein sequence ID" value="AAM72085.1"/>
    <property type="molecule type" value="Genomic_DNA"/>
</dbReference>
<gene>
    <name evidence="1" type="ordered locus">CT0849</name>
</gene>
<name>Q8KE41_CHLTE</name>
<evidence type="ECO:0000313" key="1">
    <source>
        <dbReference type="EMBL" id="AAM72085.1"/>
    </source>
</evidence>
<reference evidence="1 2" key="1">
    <citation type="journal article" date="2002" name="Proc. Natl. Acad. Sci. U.S.A.">
        <title>The complete genome sequence of Chlorobium tepidum TLS, a photosynthetic, anaerobic, green-sulfur bacterium.</title>
        <authorList>
            <person name="Eisen J.A."/>
            <person name="Nelson K.E."/>
            <person name="Paulsen I.T."/>
            <person name="Heidelberg J.F."/>
            <person name="Wu M."/>
            <person name="Dodson R.J."/>
            <person name="Deboy R."/>
            <person name="Gwinn M.L."/>
            <person name="Nelson W.C."/>
            <person name="Haft D.H."/>
            <person name="Hickey E.K."/>
            <person name="Peterson J.D."/>
            <person name="Durkin A.S."/>
            <person name="Kolonay J.L."/>
            <person name="Yang F."/>
            <person name="Holt I."/>
            <person name="Umayam L.A."/>
            <person name="Mason T."/>
            <person name="Brenner M."/>
            <person name="Shea T.P."/>
            <person name="Parksey D."/>
            <person name="Nierman W.C."/>
            <person name="Feldblyum T.V."/>
            <person name="Hansen C.L."/>
            <person name="Craven M.B."/>
            <person name="Radune D."/>
            <person name="Vamathevan J."/>
            <person name="Khouri H."/>
            <person name="White O."/>
            <person name="Gruber T.M."/>
            <person name="Ketchum K.A."/>
            <person name="Venter J.C."/>
            <person name="Tettelin H."/>
            <person name="Bryant D.A."/>
            <person name="Fraser C.M."/>
        </authorList>
    </citation>
    <scope>NUCLEOTIDE SEQUENCE [LARGE SCALE GENOMIC DNA]</scope>
    <source>
        <strain evidence="2">ATCC 49652 / DSM 12025 / NBRC 103806 / TLS</strain>
    </source>
</reference>
<dbReference type="AlphaFoldDB" id="Q8KE41"/>
<evidence type="ECO:0000313" key="2">
    <source>
        <dbReference type="Proteomes" id="UP000001007"/>
    </source>
</evidence>
<dbReference type="STRING" id="194439.CT0849"/>
<dbReference type="Proteomes" id="UP000001007">
    <property type="component" value="Chromosome"/>
</dbReference>
<dbReference type="HOGENOM" id="CLU_3326328_0_0_10"/>
<dbReference type="KEGG" id="cte:CT0849"/>
<protein>
    <submittedName>
        <fullName evidence="1">Uncharacterized protein</fullName>
    </submittedName>
</protein>
<accession>Q8KE41</accession>
<dbReference type="EnsemblBacteria" id="AAM72085">
    <property type="protein sequence ID" value="AAM72085"/>
    <property type="gene ID" value="CT0849"/>
</dbReference>